<gene>
    <name evidence="2" type="ORF">ASPCADRAFT_204537</name>
</gene>
<evidence type="ECO:0000313" key="3">
    <source>
        <dbReference type="Proteomes" id="UP000188318"/>
    </source>
</evidence>
<sequence length="118" mass="13965">MLYLLRCLLKKLSLKRIMIQNLSTGRPGVLFMFRKKLLCWGSLVLCLSAADQPPLNIRWLIGYYYFHITFIQCFSGWLCWNTQQWRHNLSTTFLFRSPVVSGCFTDACVLLSWQYHFS</sequence>
<accession>A0A1R3RWG6</accession>
<protein>
    <submittedName>
        <fullName evidence="2">Uncharacterized protein</fullName>
    </submittedName>
</protein>
<proteinExistence type="predicted"/>
<evidence type="ECO:0000313" key="2">
    <source>
        <dbReference type="EMBL" id="OOF98823.1"/>
    </source>
</evidence>
<dbReference type="VEuPathDB" id="FungiDB:ASPCADRAFT_204537"/>
<dbReference type="EMBL" id="KV907495">
    <property type="protein sequence ID" value="OOF98823.1"/>
    <property type="molecule type" value="Genomic_DNA"/>
</dbReference>
<name>A0A1R3RWG6_ASPC5</name>
<keyword evidence="1" id="KW-1133">Transmembrane helix</keyword>
<reference evidence="3" key="1">
    <citation type="journal article" date="2017" name="Genome Biol.">
        <title>Comparative genomics reveals high biological diversity and specific adaptations in the industrially and medically important fungal genus Aspergillus.</title>
        <authorList>
            <person name="de Vries R.P."/>
            <person name="Riley R."/>
            <person name="Wiebenga A."/>
            <person name="Aguilar-Osorio G."/>
            <person name="Amillis S."/>
            <person name="Uchima C.A."/>
            <person name="Anderluh G."/>
            <person name="Asadollahi M."/>
            <person name="Askin M."/>
            <person name="Barry K."/>
            <person name="Battaglia E."/>
            <person name="Bayram O."/>
            <person name="Benocci T."/>
            <person name="Braus-Stromeyer S.A."/>
            <person name="Caldana C."/>
            <person name="Canovas D."/>
            <person name="Cerqueira G.C."/>
            <person name="Chen F."/>
            <person name="Chen W."/>
            <person name="Choi C."/>
            <person name="Clum A."/>
            <person name="Dos Santos R.A."/>
            <person name="Damasio A.R."/>
            <person name="Diallinas G."/>
            <person name="Emri T."/>
            <person name="Fekete E."/>
            <person name="Flipphi M."/>
            <person name="Freyberg S."/>
            <person name="Gallo A."/>
            <person name="Gournas C."/>
            <person name="Habgood R."/>
            <person name="Hainaut M."/>
            <person name="Harispe M.L."/>
            <person name="Henrissat B."/>
            <person name="Hilden K.S."/>
            <person name="Hope R."/>
            <person name="Hossain A."/>
            <person name="Karabika E."/>
            <person name="Karaffa L."/>
            <person name="Karanyi Z."/>
            <person name="Krasevec N."/>
            <person name="Kuo A."/>
            <person name="Kusch H."/>
            <person name="LaButti K."/>
            <person name="Lagendijk E.L."/>
            <person name="Lapidus A."/>
            <person name="Levasseur A."/>
            <person name="Lindquist E."/>
            <person name="Lipzen A."/>
            <person name="Logrieco A.F."/>
            <person name="MacCabe A."/>
            <person name="Maekelae M.R."/>
            <person name="Malavazi I."/>
            <person name="Melin P."/>
            <person name="Meyer V."/>
            <person name="Mielnichuk N."/>
            <person name="Miskei M."/>
            <person name="Molnar A.P."/>
            <person name="Mule G."/>
            <person name="Ngan C.Y."/>
            <person name="Orejas M."/>
            <person name="Orosz E."/>
            <person name="Ouedraogo J.P."/>
            <person name="Overkamp K.M."/>
            <person name="Park H.-S."/>
            <person name="Perrone G."/>
            <person name="Piumi F."/>
            <person name="Punt P.J."/>
            <person name="Ram A.F."/>
            <person name="Ramon A."/>
            <person name="Rauscher S."/>
            <person name="Record E."/>
            <person name="Riano-Pachon D.M."/>
            <person name="Robert V."/>
            <person name="Roehrig J."/>
            <person name="Ruller R."/>
            <person name="Salamov A."/>
            <person name="Salih N.S."/>
            <person name="Samson R.A."/>
            <person name="Sandor E."/>
            <person name="Sanguinetti M."/>
            <person name="Schuetze T."/>
            <person name="Sepcic K."/>
            <person name="Shelest E."/>
            <person name="Sherlock G."/>
            <person name="Sophianopoulou V."/>
            <person name="Squina F.M."/>
            <person name="Sun H."/>
            <person name="Susca A."/>
            <person name="Todd R.B."/>
            <person name="Tsang A."/>
            <person name="Unkles S.E."/>
            <person name="van de Wiele N."/>
            <person name="van Rossen-Uffink D."/>
            <person name="Oliveira J.V."/>
            <person name="Vesth T.C."/>
            <person name="Visser J."/>
            <person name="Yu J.-H."/>
            <person name="Zhou M."/>
            <person name="Andersen M.R."/>
            <person name="Archer D.B."/>
            <person name="Baker S.E."/>
            <person name="Benoit I."/>
            <person name="Brakhage A.A."/>
            <person name="Braus G.H."/>
            <person name="Fischer R."/>
            <person name="Frisvad J.C."/>
            <person name="Goldman G.H."/>
            <person name="Houbraken J."/>
            <person name="Oakley B."/>
            <person name="Pocsi I."/>
            <person name="Scazzocchio C."/>
            <person name="Seiboth B."/>
            <person name="vanKuyk P.A."/>
            <person name="Wortman J."/>
            <person name="Dyer P.S."/>
            <person name="Grigoriev I.V."/>
        </authorList>
    </citation>
    <scope>NUCLEOTIDE SEQUENCE [LARGE SCALE GENOMIC DNA]</scope>
    <source>
        <strain evidence="3">ITEM 5010</strain>
    </source>
</reference>
<keyword evidence="3" id="KW-1185">Reference proteome</keyword>
<keyword evidence="1" id="KW-0472">Membrane</keyword>
<dbReference type="Proteomes" id="UP000188318">
    <property type="component" value="Unassembled WGS sequence"/>
</dbReference>
<dbReference type="AlphaFoldDB" id="A0A1R3RWG6"/>
<evidence type="ECO:0000256" key="1">
    <source>
        <dbReference type="SAM" id="Phobius"/>
    </source>
</evidence>
<organism evidence="2 3">
    <name type="scientific">Aspergillus carbonarius (strain ITEM 5010)</name>
    <dbReference type="NCBI Taxonomy" id="602072"/>
    <lineage>
        <taxon>Eukaryota</taxon>
        <taxon>Fungi</taxon>
        <taxon>Dikarya</taxon>
        <taxon>Ascomycota</taxon>
        <taxon>Pezizomycotina</taxon>
        <taxon>Eurotiomycetes</taxon>
        <taxon>Eurotiomycetidae</taxon>
        <taxon>Eurotiales</taxon>
        <taxon>Aspergillaceae</taxon>
        <taxon>Aspergillus</taxon>
        <taxon>Aspergillus subgen. Circumdati</taxon>
    </lineage>
</organism>
<dbReference type="OrthoDB" id="10496391at2759"/>
<keyword evidence="1" id="KW-0812">Transmembrane</keyword>
<feature type="transmembrane region" description="Helical" evidence="1">
    <location>
        <begin position="93"/>
        <end position="115"/>
    </location>
</feature>
<feature type="transmembrane region" description="Helical" evidence="1">
    <location>
        <begin position="60"/>
        <end position="81"/>
    </location>
</feature>